<gene>
    <name evidence="1" type="ORF">SAMN05660236_0101</name>
</gene>
<accession>A0A1T5IJA7</accession>
<dbReference type="InterPro" id="IPR043519">
    <property type="entry name" value="NT_sf"/>
</dbReference>
<dbReference type="STRING" id="688867.SAMN05660236_0101"/>
<evidence type="ECO:0000313" key="2">
    <source>
        <dbReference type="Proteomes" id="UP000190961"/>
    </source>
</evidence>
<dbReference type="Gene3D" id="3.30.460.40">
    <property type="match status" value="1"/>
</dbReference>
<protein>
    <recommendedName>
        <fullName evidence="3">Nucleotidyl transferase AbiEii toxin, Type IV TA system</fullName>
    </recommendedName>
</protein>
<sequence>MSVSQAEQKKRLDLFSKVNRLAASFHNSNVKLDKMVPIDLGNEEVIGFLKSLADHDVKYILVGGFAVAFHGYVRATHDLDLWIKDEPGNIENLKRVLTIHGVAGLDAVRSFELIPGFTEFAIGDSGFIVEPIKNLKAFSAFDFDACYDRADTGSLLDITFKVIHPKDLLREKQATNRPKDQGDIEYLRNFSE</sequence>
<organism evidence="1 2">
    <name type="scientific">Ohtaekwangia koreensis</name>
    <dbReference type="NCBI Taxonomy" id="688867"/>
    <lineage>
        <taxon>Bacteria</taxon>
        <taxon>Pseudomonadati</taxon>
        <taxon>Bacteroidota</taxon>
        <taxon>Cytophagia</taxon>
        <taxon>Cytophagales</taxon>
        <taxon>Fulvivirgaceae</taxon>
        <taxon>Ohtaekwangia</taxon>
    </lineage>
</organism>
<dbReference type="EMBL" id="FUZU01000001">
    <property type="protein sequence ID" value="SKC39190.1"/>
    <property type="molecule type" value="Genomic_DNA"/>
</dbReference>
<reference evidence="1 2" key="1">
    <citation type="submission" date="2017-02" db="EMBL/GenBank/DDBJ databases">
        <authorList>
            <person name="Peterson S.W."/>
        </authorList>
    </citation>
    <scope>NUCLEOTIDE SEQUENCE [LARGE SCALE GENOMIC DNA]</scope>
    <source>
        <strain evidence="1 2">DSM 25262</strain>
    </source>
</reference>
<proteinExistence type="predicted"/>
<name>A0A1T5IJA7_9BACT</name>
<evidence type="ECO:0000313" key="1">
    <source>
        <dbReference type="EMBL" id="SKC39190.1"/>
    </source>
</evidence>
<keyword evidence="2" id="KW-1185">Reference proteome</keyword>
<evidence type="ECO:0008006" key="3">
    <source>
        <dbReference type="Google" id="ProtNLM"/>
    </source>
</evidence>
<dbReference type="Proteomes" id="UP000190961">
    <property type="component" value="Unassembled WGS sequence"/>
</dbReference>
<dbReference type="SUPFAM" id="SSF81301">
    <property type="entry name" value="Nucleotidyltransferase"/>
    <property type="match status" value="1"/>
</dbReference>
<dbReference type="AlphaFoldDB" id="A0A1T5IJA7"/>